<dbReference type="EMBL" id="ABCS01000165">
    <property type="protein sequence ID" value="EDM73890.1"/>
    <property type="molecule type" value="Genomic_DNA"/>
</dbReference>
<proteinExistence type="predicted"/>
<name>A6GJR3_9BACT</name>
<sequence length="187" mass="19222">MLRPVAFGVLAVALSACPTDDGEGEDEQASTDESETEETDATDATDTTDTTDEADSSSETTNGETSGWMDCAEAADQASCDALGELCEWLPGLLISHDGMTCSVESSGGGACLPTPGEDSCVGEDGDSCGEGSTVHAWTRSVAPDQWEVIYADYSATDVCAGPGGGWDYCFGFGDDPAGCTCLCEFI</sequence>
<feature type="compositionally biased region" description="Low complexity" evidence="1">
    <location>
        <begin position="57"/>
        <end position="67"/>
    </location>
</feature>
<accession>A6GJR3</accession>
<feature type="region of interest" description="Disordered" evidence="1">
    <location>
        <begin position="14"/>
        <end position="67"/>
    </location>
</feature>
<evidence type="ECO:0000256" key="1">
    <source>
        <dbReference type="SAM" id="MobiDB-lite"/>
    </source>
</evidence>
<feature type="compositionally biased region" description="Acidic residues" evidence="1">
    <location>
        <begin position="20"/>
        <end position="43"/>
    </location>
</feature>
<reference evidence="2 3" key="1">
    <citation type="submission" date="2007-06" db="EMBL/GenBank/DDBJ databases">
        <authorList>
            <person name="Shimkets L."/>
            <person name="Ferriera S."/>
            <person name="Johnson J."/>
            <person name="Kravitz S."/>
            <person name="Beeson K."/>
            <person name="Sutton G."/>
            <person name="Rogers Y.-H."/>
            <person name="Friedman R."/>
            <person name="Frazier M."/>
            <person name="Venter J.C."/>
        </authorList>
    </citation>
    <scope>NUCLEOTIDE SEQUENCE [LARGE SCALE GENOMIC DNA]</scope>
    <source>
        <strain evidence="2 3">SIR-1</strain>
    </source>
</reference>
<dbReference type="PROSITE" id="PS51257">
    <property type="entry name" value="PROKAR_LIPOPROTEIN"/>
    <property type="match status" value="1"/>
</dbReference>
<organism evidence="2 3">
    <name type="scientific">Plesiocystis pacifica SIR-1</name>
    <dbReference type="NCBI Taxonomy" id="391625"/>
    <lineage>
        <taxon>Bacteria</taxon>
        <taxon>Pseudomonadati</taxon>
        <taxon>Myxococcota</taxon>
        <taxon>Polyangia</taxon>
        <taxon>Nannocystales</taxon>
        <taxon>Nannocystaceae</taxon>
        <taxon>Plesiocystis</taxon>
    </lineage>
</organism>
<evidence type="ECO:0008006" key="4">
    <source>
        <dbReference type="Google" id="ProtNLM"/>
    </source>
</evidence>
<evidence type="ECO:0000313" key="3">
    <source>
        <dbReference type="Proteomes" id="UP000005801"/>
    </source>
</evidence>
<protein>
    <recommendedName>
        <fullName evidence="4">Lipoprotein</fullName>
    </recommendedName>
</protein>
<evidence type="ECO:0000313" key="2">
    <source>
        <dbReference type="EMBL" id="EDM73890.1"/>
    </source>
</evidence>
<dbReference type="AlphaFoldDB" id="A6GJR3"/>
<dbReference type="STRING" id="391625.PPSIR1_00757"/>
<comment type="caution">
    <text evidence="2">The sequence shown here is derived from an EMBL/GenBank/DDBJ whole genome shotgun (WGS) entry which is preliminary data.</text>
</comment>
<gene>
    <name evidence="2" type="ORF">PPSIR1_00757</name>
</gene>
<keyword evidence="3" id="KW-1185">Reference proteome</keyword>
<dbReference type="Proteomes" id="UP000005801">
    <property type="component" value="Unassembled WGS sequence"/>
</dbReference>